<keyword evidence="2" id="KW-1185">Reference proteome</keyword>
<accession>A0A1H1DMJ1</accession>
<sequence>MKSIIQLKKFYLLIIAFLLISCNFNQFYKDRETDKVDGEKIPQKFYWELQYGTNQDDIYKLFGEKFFTVTSKEKLGELLDVTNKIGPVQEYTLSKWETLVVKGTNPKSEYLFTYDVKRGTAKTQETFTMEKDKSGFIKIVGYHVNQDMLNK</sequence>
<reference evidence="2" key="1">
    <citation type="submission" date="2016-10" db="EMBL/GenBank/DDBJ databases">
        <authorList>
            <person name="Varghese N."/>
            <person name="Submissions S."/>
        </authorList>
    </citation>
    <scope>NUCLEOTIDE SEQUENCE [LARGE SCALE GENOMIC DNA]</scope>
    <source>
        <strain evidence="2">DSM 17072</strain>
    </source>
</reference>
<protein>
    <recommendedName>
        <fullName evidence="3">Lipoprotein</fullName>
    </recommendedName>
</protein>
<evidence type="ECO:0000313" key="2">
    <source>
        <dbReference type="Proteomes" id="UP000199627"/>
    </source>
</evidence>
<evidence type="ECO:0008006" key="3">
    <source>
        <dbReference type="Google" id="ProtNLM"/>
    </source>
</evidence>
<proteinExistence type="predicted"/>
<gene>
    <name evidence="1" type="ORF">SAMN05421664_2528</name>
</gene>
<dbReference type="OrthoDB" id="883394at2"/>
<dbReference type="RefSeq" id="WP_089756085.1">
    <property type="nucleotide sequence ID" value="NZ_FNKL01000003.1"/>
</dbReference>
<evidence type="ECO:0000313" key="1">
    <source>
        <dbReference type="EMBL" id="SDQ77086.1"/>
    </source>
</evidence>
<dbReference type="AlphaFoldDB" id="A0A1H1DMJ1"/>
<dbReference type="PROSITE" id="PS51257">
    <property type="entry name" value="PROKAR_LIPOPROTEIN"/>
    <property type="match status" value="1"/>
</dbReference>
<name>A0A1H1DMJ1_9FLAO</name>
<dbReference type="Proteomes" id="UP000199627">
    <property type="component" value="Unassembled WGS sequence"/>
</dbReference>
<dbReference type="EMBL" id="FNKL01000003">
    <property type="protein sequence ID" value="SDQ77086.1"/>
    <property type="molecule type" value="Genomic_DNA"/>
</dbReference>
<organism evidence="1 2">
    <name type="scientific">Chryseobacterium soldanellicola</name>
    <dbReference type="NCBI Taxonomy" id="311333"/>
    <lineage>
        <taxon>Bacteria</taxon>
        <taxon>Pseudomonadati</taxon>
        <taxon>Bacteroidota</taxon>
        <taxon>Flavobacteriia</taxon>
        <taxon>Flavobacteriales</taxon>
        <taxon>Weeksellaceae</taxon>
        <taxon>Chryseobacterium group</taxon>
        <taxon>Chryseobacterium</taxon>
    </lineage>
</organism>